<sequence>MTIGTHINIETNIRRTIRNLNEKKNTLNHPFRKVSSDKEKAMILLYLKLSEAIGT</sequence>
<evidence type="ECO:0000313" key="1">
    <source>
        <dbReference type="EMBL" id="SBV99862.1"/>
    </source>
</evidence>
<protein>
    <submittedName>
        <fullName evidence="1">Uncharacterized protein</fullName>
    </submittedName>
</protein>
<gene>
    <name evidence="1" type="ORF">KL86DYS1_20044</name>
</gene>
<organism evidence="1">
    <name type="scientific">uncultured Dysgonomonas sp</name>
    <dbReference type="NCBI Taxonomy" id="206096"/>
    <lineage>
        <taxon>Bacteria</taxon>
        <taxon>Pseudomonadati</taxon>
        <taxon>Bacteroidota</taxon>
        <taxon>Bacteroidia</taxon>
        <taxon>Bacteroidales</taxon>
        <taxon>Dysgonomonadaceae</taxon>
        <taxon>Dysgonomonas</taxon>
        <taxon>environmental samples</taxon>
    </lineage>
</organism>
<reference evidence="1" key="1">
    <citation type="submission" date="2016-04" db="EMBL/GenBank/DDBJ databases">
        <authorList>
            <person name="Evans L.H."/>
            <person name="Alamgir A."/>
            <person name="Owens N."/>
            <person name="Weber N.D."/>
            <person name="Virtaneva K."/>
            <person name="Barbian K."/>
            <person name="Babar A."/>
            <person name="Rosenke K."/>
        </authorList>
    </citation>
    <scope>NUCLEOTIDE SEQUENCE</scope>
    <source>
        <strain evidence="1">86-1</strain>
    </source>
</reference>
<name>A0A212JKA3_9BACT</name>
<dbReference type="EMBL" id="FLUM01000002">
    <property type="protein sequence ID" value="SBV99862.1"/>
    <property type="molecule type" value="Genomic_DNA"/>
</dbReference>
<dbReference type="AlphaFoldDB" id="A0A212JKA3"/>
<accession>A0A212JKA3</accession>
<proteinExistence type="predicted"/>